<keyword evidence="3" id="KW-1185">Reference proteome</keyword>
<organism evidence="2 3">
    <name type="scientific">Flavobacterium stagni</name>
    <dbReference type="NCBI Taxonomy" id="2506421"/>
    <lineage>
        <taxon>Bacteria</taxon>
        <taxon>Pseudomonadati</taxon>
        <taxon>Bacteroidota</taxon>
        <taxon>Flavobacteriia</taxon>
        <taxon>Flavobacteriales</taxon>
        <taxon>Flavobacteriaceae</taxon>
        <taxon>Flavobacterium</taxon>
    </lineage>
</organism>
<reference evidence="3" key="1">
    <citation type="submission" date="2019-01" db="EMBL/GenBank/DDBJ databases">
        <title>Cytophagaceae bacterium strain CAR-16.</title>
        <authorList>
            <person name="Chen W.-M."/>
        </authorList>
    </citation>
    <scope>NUCLEOTIDE SEQUENCE [LARGE SCALE GENOMIC DNA]</scope>
    <source>
        <strain evidence="3">WWJ-16</strain>
    </source>
</reference>
<proteinExistence type="predicted"/>
<sequence>MRVWKNDYFYPMQFNRSAFLIFILLFLTETAIALWVRDAFIRPYLGDVLVILLIYYFVKSFLPLPTAVVATATLLFAFLIEYLQYINCISLLGLEKNKIAHTVLGASFAWEDIGCYVAGFLLIFPIENYRNKKSHSV</sequence>
<name>A0A4Q1K6M8_9FLAO</name>
<evidence type="ECO:0000256" key="1">
    <source>
        <dbReference type="SAM" id="Phobius"/>
    </source>
</evidence>
<protein>
    <submittedName>
        <fullName evidence="2">DUF2809 domain-containing protein</fullName>
    </submittedName>
</protein>
<accession>A0A4Q1K6M8</accession>
<keyword evidence="1" id="KW-0472">Membrane</keyword>
<keyword evidence="1" id="KW-1133">Transmembrane helix</keyword>
<dbReference type="InterPro" id="IPR021257">
    <property type="entry name" value="DUF2809"/>
</dbReference>
<evidence type="ECO:0000313" key="2">
    <source>
        <dbReference type="EMBL" id="RXR21615.1"/>
    </source>
</evidence>
<dbReference type="EMBL" id="SBKN01000007">
    <property type="protein sequence ID" value="RXR21615.1"/>
    <property type="molecule type" value="Genomic_DNA"/>
</dbReference>
<dbReference type="RefSeq" id="WP_129462075.1">
    <property type="nucleotide sequence ID" value="NZ_SBKN01000007.1"/>
</dbReference>
<keyword evidence="1" id="KW-0812">Transmembrane</keyword>
<dbReference type="OrthoDB" id="5360192at2"/>
<dbReference type="Pfam" id="PF10990">
    <property type="entry name" value="DUF2809"/>
    <property type="match status" value="1"/>
</dbReference>
<evidence type="ECO:0000313" key="3">
    <source>
        <dbReference type="Proteomes" id="UP000289857"/>
    </source>
</evidence>
<gene>
    <name evidence="2" type="ORF">EQG61_11430</name>
</gene>
<feature type="transmembrane region" description="Helical" evidence="1">
    <location>
        <begin position="99"/>
        <end position="124"/>
    </location>
</feature>
<dbReference type="AlphaFoldDB" id="A0A4Q1K6M8"/>
<comment type="caution">
    <text evidence="2">The sequence shown here is derived from an EMBL/GenBank/DDBJ whole genome shotgun (WGS) entry which is preliminary data.</text>
</comment>
<dbReference type="Proteomes" id="UP000289857">
    <property type="component" value="Unassembled WGS sequence"/>
</dbReference>